<name>A0AAW9KFR9_CLOPF</name>
<dbReference type="Gene3D" id="1.10.10.10">
    <property type="entry name" value="Winged helix-like DNA-binding domain superfamily/Winged helix DNA-binding domain"/>
    <property type="match status" value="1"/>
</dbReference>
<evidence type="ECO:0000256" key="1">
    <source>
        <dbReference type="ARBA" id="ARBA00023015"/>
    </source>
</evidence>
<reference evidence="5" key="1">
    <citation type="submission" date="2019-11" db="EMBL/GenBank/DDBJ databases">
        <title>Characterization of Clostridium perfringens isolates from swine manure treated agricultural soils.</title>
        <authorList>
            <person name="Wushke S.T."/>
        </authorList>
    </citation>
    <scope>NUCLEOTIDE SEQUENCE</scope>
    <source>
        <strain evidence="5">X62</strain>
    </source>
</reference>
<feature type="domain" description="HTH gntR-type" evidence="4">
    <location>
        <begin position="1"/>
        <end position="69"/>
    </location>
</feature>
<evidence type="ECO:0000313" key="6">
    <source>
        <dbReference type="Proteomes" id="UP001288944"/>
    </source>
</evidence>
<dbReference type="PROSITE" id="PS50949">
    <property type="entry name" value="HTH_GNTR"/>
    <property type="match status" value="1"/>
</dbReference>
<dbReference type="AlphaFoldDB" id="A0AAW9KFR9"/>
<dbReference type="Pfam" id="PF00392">
    <property type="entry name" value="GntR"/>
    <property type="match status" value="1"/>
</dbReference>
<dbReference type="InterPro" id="IPR036390">
    <property type="entry name" value="WH_DNA-bd_sf"/>
</dbReference>
<sequence>MYKYLEILNKIENLIQKGEFKEGNKLPSIRAFSDMYCCNKSTIIRAFNELERKHIVYSIPKSGYYLVKR</sequence>
<evidence type="ECO:0000313" key="5">
    <source>
        <dbReference type="EMBL" id="MDZ7543243.1"/>
    </source>
</evidence>
<dbReference type="PANTHER" id="PTHR38445:SF10">
    <property type="entry name" value="GNTR-FAMILY TRANSCRIPTIONAL REGULATOR"/>
    <property type="match status" value="1"/>
</dbReference>
<gene>
    <name evidence="5" type="ORF">GNF83_19100</name>
</gene>
<dbReference type="GO" id="GO:0003700">
    <property type="term" value="F:DNA-binding transcription factor activity"/>
    <property type="evidence" value="ECO:0007669"/>
    <property type="project" value="InterPro"/>
</dbReference>
<dbReference type="EMBL" id="WNUR01000973">
    <property type="protein sequence ID" value="MDZ7543243.1"/>
    <property type="molecule type" value="Genomic_DNA"/>
</dbReference>
<organism evidence="5 6">
    <name type="scientific">Clostridium perfringens</name>
    <dbReference type="NCBI Taxonomy" id="1502"/>
    <lineage>
        <taxon>Bacteria</taxon>
        <taxon>Bacillati</taxon>
        <taxon>Bacillota</taxon>
        <taxon>Clostridia</taxon>
        <taxon>Eubacteriales</taxon>
        <taxon>Clostridiaceae</taxon>
        <taxon>Clostridium</taxon>
    </lineage>
</organism>
<keyword evidence="1" id="KW-0805">Transcription regulation</keyword>
<proteinExistence type="predicted"/>
<keyword evidence="3" id="KW-0804">Transcription</keyword>
<dbReference type="SUPFAM" id="SSF46785">
    <property type="entry name" value="Winged helix' DNA-binding domain"/>
    <property type="match status" value="1"/>
</dbReference>
<accession>A0AAW9KFR9</accession>
<dbReference type="PANTHER" id="PTHR38445">
    <property type="entry name" value="HTH-TYPE TRANSCRIPTIONAL REPRESSOR YTRA"/>
    <property type="match status" value="1"/>
</dbReference>
<evidence type="ECO:0000256" key="3">
    <source>
        <dbReference type="ARBA" id="ARBA00023163"/>
    </source>
</evidence>
<dbReference type="GO" id="GO:0003677">
    <property type="term" value="F:DNA binding"/>
    <property type="evidence" value="ECO:0007669"/>
    <property type="project" value="UniProtKB-KW"/>
</dbReference>
<keyword evidence="2" id="KW-0238">DNA-binding</keyword>
<evidence type="ECO:0000259" key="4">
    <source>
        <dbReference type="PROSITE" id="PS50949"/>
    </source>
</evidence>
<dbReference type="CDD" id="cd07377">
    <property type="entry name" value="WHTH_GntR"/>
    <property type="match status" value="1"/>
</dbReference>
<dbReference type="InterPro" id="IPR000524">
    <property type="entry name" value="Tscrpt_reg_HTH_GntR"/>
</dbReference>
<comment type="caution">
    <text evidence="5">The sequence shown here is derived from an EMBL/GenBank/DDBJ whole genome shotgun (WGS) entry which is preliminary data.</text>
</comment>
<feature type="non-terminal residue" evidence="5">
    <location>
        <position position="69"/>
    </location>
</feature>
<evidence type="ECO:0000256" key="2">
    <source>
        <dbReference type="ARBA" id="ARBA00023125"/>
    </source>
</evidence>
<dbReference type="SMART" id="SM00345">
    <property type="entry name" value="HTH_GNTR"/>
    <property type="match status" value="1"/>
</dbReference>
<dbReference type="InterPro" id="IPR036388">
    <property type="entry name" value="WH-like_DNA-bd_sf"/>
</dbReference>
<dbReference type="Proteomes" id="UP001288944">
    <property type="component" value="Unassembled WGS sequence"/>
</dbReference>
<protein>
    <submittedName>
        <fullName evidence="5">GntR family transcriptional regulator</fullName>
    </submittedName>
</protein>